<dbReference type="InterPro" id="IPR032675">
    <property type="entry name" value="LRR_dom_sf"/>
</dbReference>
<feature type="domain" description="F-box" evidence="1">
    <location>
        <begin position="1"/>
        <end position="53"/>
    </location>
</feature>
<dbReference type="InParanoid" id="A0A067M408"/>
<dbReference type="PANTHER" id="PTHR13318:SF95">
    <property type="entry name" value="F-BOX PROTEIN YLR352W"/>
    <property type="match status" value="1"/>
</dbReference>
<dbReference type="AlphaFoldDB" id="A0A067M408"/>
<dbReference type="OrthoDB" id="2829411at2759"/>
<dbReference type="GO" id="GO:0031146">
    <property type="term" value="P:SCF-dependent proteasomal ubiquitin-dependent protein catabolic process"/>
    <property type="evidence" value="ECO:0007669"/>
    <property type="project" value="TreeGrafter"/>
</dbReference>
<evidence type="ECO:0000259" key="1">
    <source>
        <dbReference type="PROSITE" id="PS50181"/>
    </source>
</evidence>
<dbReference type="GO" id="GO:0019005">
    <property type="term" value="C:SCF ubiquitin ligase complex"/>
    <property type="evidence" value="ECO:0007669"/>
    <property type="project" value="TreeGrafter"/>
</dbReference>
<evidence type="ECO:0000313" key="3">
    <source>
        <dbReference type="Proteomes" id="UP000027195"/>
    </source>
</evidence>
<dbReference type="SUPFAM" id="SSF52047">
    <property type="entry name" value="RNI-like"/>
    <property type="match status" value="1"/>
</dbReference>
<sequence length="590" mass="66225">MLSVPVEILREIFELCQSNELEPADHWETICFSQVCRLWRQVAHGSSQFWSTISLDITKREPNRKAAFWIERAGNRHLSIEILCGNEGNGAIGDHVMSTCLVDLALVLRDSMHRWKSFSIQGALHYIKAIFQICSGYVPNLRNLSIEADGGYDPLGSTFPILLFFPFDPRPGFESSNLSVSATTCIPWFMSLGLAITDLSIDFQHLPAVGTAGRADQILFMFQSCPNILRCNLDEVGQLLRRGSPGSVVRMESLSELRLHMAEDIDQLLGSDVLELLSLRSLHLDGFNWTVHTRHALWDIFQRCSRVLTTIVLTLSPSNFCNEVFGPIDGRAPVALDLVTNFTIHGHPNSYPLLRALSLPRVQELVLVDIPFHIIHQLITASSPSIVDLSVQPLGGFQSETPIYFPSLLYLRIHDTLELLDQIHAPELRNLHLGNCRRGNYDPVHRPFLHDFIARSKPALKFLLLEGIRVHDEDLIRCMESLSHLKDLSLYQCDITDSVLQALARPSAGPEPAWLLPQLEEISLLQCDALTPRGIIEFFTSRSTPLNSTTPEMIPPQITGAVRFTSEINKQDFALCKSLGINVEICGMER</sequence>
<gene>
    <name evidence="2" type="ORF">BOTBODRAFT_497743</name>
</gene>
<dbReference type="PANTHER" id="PTHR13318">
    <property type="entry name" value="PARTNER OF PAIRED, ISOFORM B-RELATED"/>
    <property type="match status" value="1"/>
</dbReference>
<proteinExistence type="predicted"/>
<dbReference type="EMBL" id="KL198069">
    <property type="protein sequence ID" value="KDQ10284.1"/>
    <property type="molecule type" value="Genomic_DNA"/>
</dbReference>
<name>A0A067M408_BOTB1</name>
<dbReference type="SMART" id="SM00367">
    <property type="entry name" value="LRR_CC"/>
    <property type="match status" value="2"/>
</dbReference>
<dbReference type="Pfam" id="PF12937">
    <property type="entry name" value="F-box-like"/>
    <property type="match status" value="1"/>
</dbReference>
<keyword evidence="3" id="KW-1185">Reference proteome</keyword>
<dbReference type="PROSITE" id="PS50181">
    <property type="entry name" value="FBOX"/>
    <property type="match status" value="1"/>
</dbReference>
<dbReference type="Proteomes" id="UP000027195">
    <property type="component" value="Unassembled WGS sequence"/>
</dbReference>
<dbReference type="Gene3D" id="1.20.1280.50">
    <property type="match status" value="1"/>
</dbReference>
<organism evidence="2 3">
    <name type="scientific">Botryobasidium botryosum (strain FD-172 SS1)</name>
    <dbReference type="NCBI Taxonomy" id="930990"/>
    <lineage>
        <taxon>Eukaryota</taxon>
        <taxon>Fungi</taxon>
        <taxon>Dikarya</taxon>
        <taxon>Basidiomycota</taxon>
        <taxon>Agaricomycotina</taxon>
        <taxon>Agaricomycetes</taxon>
        <taxon>Cantharellales</taxon>
        <taxon>Botryobasidiaceae</taxon>
        <taxon>Botryobasidium</taxon>
    </lineage>
</organism>
<dbReference type="HOGENOM" id="CLU_019609_0_0_1"/>
<reference evidence="3" key="1">
    <citation type="journal article" date="2014" name="Proc. Natl. Acad. Sci. U.S.A.">
        <title>Extensive sampling of basidiomycete genomes demonstrates inadequacy of the white-rot/brown-rot paradigm for wood decay fungi.</title>
        <authorList>
            <person name="Riley R."/>
            <person name="Salamov A.A."/>
            <person name="Brown D.W."/>
            <person name="Nagy L.G."/>
            <person name="Floudas D."/>
            <person name="Held B.W."/>
            <person name="Levasseur A."/>
            <person name="Lombard V."/>
            <person name="Morin E."/>
            <person name="Otillar R."/>
            <person name="Lindquist E.A."/>
            <person name="Sun H."/>
            <person name="LaButti K.M."/>
            <person name="Schmutz J."/>
            <person name="Jabbour D."/>
            <person name="Luo H."/>
            <person name="Baker S.E."/>
            <person name="Pisabarro A.G."/>
            <person name="Walton J.D."/>
            <person name="Blanchette R.A."/>
            <person name="Henrissat B."/>
            <person name="Martin F."/>
            <person name="Cullen D."/>
            <person name="Hibbett D.S."/>
            <person name="Grigoriev I.V."/>
        </authorList>
    </citation>
    <scope>NUCLEOTIDE SEQUENCE [LARGE SCALE GENOMIC DNA]</scope>
    <source>
        <strain evidence="3">FD-172 SS1</strain>
    </source>
</reference>
<dbReference type="Gene3D" id="3.80.10.10">
    <property type="entry name" value="Ribonuclease Inhibitor"/>
    <property type="match status" value="1"/>
</dbReference>
<dbReference type="InterPro" id="IPR006553">
    <property type="entry name" value="Leu-rich_rpt_Cys-con_subtyp"/>
</dbReference>
<dbReference type="InterPro" id="IPR001810">
    <property type="entry name" value="F-box_dom"/>
</dbReference>
<protein>
    <recommendedName>
        <fullName evidence="1">F-box domain-containing protein</fullName>
    </recommendedName>
</protein>
<accession>A0A067M408</accession>
<dbReference type="InterPro" id="IPR036047">
    <property type="entry name" value="F-box-like_dom_sf"/>
</dbReference>
<dbReference type="SUPFAM" id="SSF81383">
    <property type="entry name" value="F-box domain"/>
    <property type="match status" value="1"/>
</dbReference>
<evidence type="ECO:0000313" key="2">
    <source>
        <dbReference type="EMBL" id="KDQ10284.1"/>
    </source>
</evidence>